<dbReference type="SUPFAM" id="SSF57184">
    <property type="entry name" value="Growth factor receptor domain"/>
    <property type="match status" value="1"/>
</dbReference>
<keyword evidence="4" id="KW-0732">Signal</keyword>
<dbReference type="Gene3D" id="2.10.70.10">
    <property type="entry name" value="Complement Module, domain 1"/>
    <property type="match status" value="1"/>
</dbReference>
<feature type="compositionally biased region" description="Low complexity" evidence="7">
    <location>
        <begin position="364"/>
        <end position="376"/>
    </location>
</feature>
<dbReference type="GO" id="GO:0005615">
    <property type="term" value="C:extracellular space"/>
    <property type="evidence" value="ECO:0007669"/>
    <property type="project" value="TreeGrafter"/>
</dbReference>
<evidence type="ECO:0000256" key="3">
    <source>
        <dbReference type="ARBA" id="ARBA00022525"/>
    </source>
</evidence>
<evidence type="ECO:0000313" key="12">
    <source>
        <dbReference type="Proteomes" id="UP000034805"/>
    </source>
</evidence>
<dbReference type="SMART" id="SM00121">
    <property type="entry name" value="IB"/>
    <property type="match status" value="1"/>
</dbReference>
<organism evidence="11 12">
    <name type="scientific">Scleropages formosus</name>
    <name type="common">Asian bonytongue</name>
    <name type="synonym">Osteoglossum formosum</name>
    <dbReference type="NCBI Taxonomy" id="113540"/>
    <lineage>
        <taxon>Eukaryota</taxon>
        <taxon>Metazoa</taxon>
        <taxon>Chordata</taxon>
        <taxon>Craniata</taxon>
        <taxon>Vertebrata</taxon>
        <taxon>Euteleostomi</taxon>
        <taxon>Actinopterygii</taxon>
        <taxon>Neopterygii</taxon>
        <taxon>Teleostei</taxon>
        <taxon>Osteoglossocephala</taxon>
        <taxon>Osteoglossomorpha</taxon>
        <taxon>Osteoglossiformes</taxon>
        <taxon>Osteoglossidae</taxon>
        <taxon>Scleropages</taxon>
    </lineage>
</organism>
<dbReference type="GO" id="GO:0030335">
    <property type="term" value="P:positive regulation of cell migration"/>
    <property type="evidence" value="ECO:0007669"/>
    <property type="project" value="TreeGrafter"/>
</dbReference>
<evidence type="ECO:0008006" key="13">
    <source>
        <dbReference type="Google" id="ProtNLM"/>
    </source>
</evidence>
<dbReference type="InterPro" id="IPR043973">
    <property type="entry name" value="TSP1_CCN"/>
</dbReference>
<feature type="region of interest" description="Disordered" evidence="7">
    <location>
        <begin position="176"/>
        <end position="200"/>
    </location>
</feature>
<evidence type="ECO:0000313" key="11">
    <source>
        <dbReference type="EMBL" id="KPP70015.1"/>
    </source>
</evidence>
<dbReference type="InterPro" id="IPR009030">
    <property type="entry name" value="Growth_fac_rcpt_cys_sf"/>
</dbReference>
<dbReference type="InterPro" id="IPR000884">
    <property type="entry name" value="TSP1_rpt"/>
</dbReference>
<dbReference type="SUPFAM" id="SSF82895">
    <property type="entry name" value="TSP-1 type 1 repeat"/>
    <property type="match status" value="1"/>
</dbReference>
<dbReference type="GO" id="GO:0007165">
    <property type="term" value="P:signal transduction"/>
    <property type="evidence" value="ECO:0007669"/>
    <property type="project" value="InterPro"/>
</dbReference>
<dbReference type="GO" id="GO:0031012">
    <property type="term" value="C:extracellular matrix"/>
    <property type="evidence" value="ECO:0007669"/>
    <property type="project" value="TreeGrafter"/>
</dbReference>
<dbReference type="GO" id="GO:0045597">
    <property type="term" value="P:positive regulation of cell differentiation"/>
    <property type="evidence" value="ECO:0007669"/>
    <property type="project" value="TreeGrafter"/>
</dbReference>
<name>A0A0P7UJ77_SCLFO</name>
<evidence type="ECO:0000259" key="9">
    <source>
        <dbReference type="PROSITE" id="PS50184"/>
    </source>
</evidence>
<accession>A0A0P7UJ77</accession>
<dbReference type="PROSITE" id="PS50184">
    <property type="entry name" value="VWFC_2"/>
    <property type="match status" value="1"/>
</dbReference>
<dbReference type="GO" id="GO:0051240">
    <property type="term" value="P:positive regulation of multicellular organismal process"/>
    <property type="evidence" value="ECO:0007669"/>
    <property type="project" value="UniProtKB-ARBA"/>
</dbReference>
<evidence type="ECO:0000256" key="4">
    <source>
        <dbReference type="ARBA" id="ARBA00022729"/>
    </source>
</evidence>
<comment type="caution">
    <text evidence="6">Lacks conserved residue(s) required for the propagation of feature annotation.</text>
</comment>
<reference evidence="11 12" key="1">
    <citation type="submission" date="2015-08" db="EMBL/GenBank/DDBJ databases">
        <title>The genome of the Asian arowana (Scleropages formosus).</title>
        <authorList>
            <person name="Tan M.H."/>
            <person name="Gan H.M."/>
            <person name="Croft L.J."/>
            <person name="Austin C.M."/>
        </authorList>
    </citation>
    <scope>NUCLEOTIDE SEQUENCE [LARGE SCALE GENOMIC DNA]</scope>
    <source>
        <strain evidence="11">Aro1</strain>
    </source>
</reference>
<gene>
    <name evidence="11" type="ORF">Z043_111182</name>
</gene>
<proteinExistence type="inferred from homology"/>
<dbReference type="PANTHER" id="PTHR11348">
    <property type="entry name" value="CONNECTIVE TISSUE GROWTH FACTOR-RELATED"/>
    <property type="match status" value="1"/>
</dbReference>
<feature type="domain" description="CTCK" evidence="8">
    <location>
        <begin position="290"/>
        <end position="364"/>
    </location>
</feature>
<keyword evidence="5" id="KW-1015">Disulfide bond</keyword>
<dbReference type="InterPro" id="IPR050941">
    <property type="entry name" value="CCN"/>
</dbReference>
<comment type="similarity">
    <text evidence="2">Belongs to the CCN family.</text>
</comment>
<dbReference type="Pfam" id="PF00219">
    <property type="entry name" value="IGFBP"/>
    <property type="match status" value="1"/>
</dbReference>
<feature type="compositionally biased region" description="Pro residues" evidence="7">
    <location>
        <begin position="185"/>
        <end position="196"/>
    </location>
</feature>
<feature type="domain" description="IGFBP N-terminal" evidence="10">
    <location>
        <begin position="29"/>
        <end position="101"/>
    </location>
</feature>
<evidence type="ECO:0000256" key="2">
    <source>
        <dbReference type="ARBA" id="ARBA00008125"/>
    </source>
</evidence>
<dbReference type="SMART" id="SM00214">
    <property type="entry name" value="VWC"/>
    <property type="match status" value="1"/>
</dbReference>
<dbReference type="PANTHER" id="PTHR11348:SF33">
    <property type="entry name" value="CELLULAR COMMUNICATION NETWORK FACTOR 1, LIKE 1 PRECURSOR-RELATED"/>
    <property type="match status" value="1"/>
</dbReference>
<dbReference type="SMART" id="SM00041">
    <property type="entry name" value="CT"/>
    <property type="match status" value="1"/>
</dbReference>
<dbReference type="AlphaFoldDB" id="A0A0P7UJ77"/>
<dbReference type="Proteomes" id="UP000034805">
    <property type="component" value="Unassembled WGS sequence"/>
</dbReference>
<feature type="region of interest" description="Disordered" evidence="7">
    <location>
        <begin position="364"/>
        <end position="383"/>
    </location>
</feature>
<dbReference type="Pfam" id="PF19035">
    <property type="entry name" value="TSP1_CCN"/>
    <property type="match status" value="1"/>
</dbReference>
<dbReference type="FunFam" id="2.10.70.10:FF:000015">
    <property type="entry name" value="CYR61 isoform 1"/>
    <property type="match status" value="1"/>
</dbReference>
<dbReference type="PROSITE" id="PS51323">
    <property type="entry name" value="IGFBP_N_2"/>
    <property type="match status" value="1"/>
</dbReference>
<protein>
    <recommendedName>
        <fullName evidence="13">Protein CYR61-like</fullName>
    </recommendedName>
</protein>
<dbReference type="InterPro" id="IPR000867">
    <property type="entry name" value="IGFBP-like"/>
</dbReference>
<evidence type="ECO:0000259" key="8">
    <source>
        <dbReference type="PROSITE" id="PS01225"/>
    </source>
</evidence>
<dbReference type="Pfam" id="PF00093">
    <property type="entry name" value="VWC"/>
    <property type="match status" value="1"/>
</dbReference>
<dbReference type="GO" id="GO:0007155">
    <property type="term" value="P:cell adhesion"/>
    <property type="evidence" value="ECO:0007669"/>
    <property type="project" value="TreeGrafter"/>
</dbReference>
<evidence type="ECO:0000256" key="6">
    <source>
        <dbReference type="PROSITE-ProRule" id="PRU00039"/>
    </source>
</evidence>
<keyword evidence="3" id="KW-0964">Secreted</keyword>
<dbReference type="PROSITE" id="PS01208">
    <property type="entry name" value="VWFC_1"/>
    <property type="match status" value="1"/>
</dbReference>
<evidence type="ECO:0000256" key="7">
    <source>
        <dbReference type="SAM" id="MobiDB-lite"/>
    </source>
</evidence>
<dbReference type="GO" id="GO:0005178">
    <property type="term" value="F:integrin binding"/>
    <property type="evidence" value="ECO:0007669"/>
    <property type="project" value="TreeGrafter"/>
</dbReference>
<dbReference type="EMBL" id="JARO02003676">
    <property type="protein sequence ID" value="KPP70015.1"/>
    <property type="molecule type" value="Genomic_DNA"/>
</dbReference>
<comment type="caution">
    <text evidence="11">The sequence shown here is derived from an EMBL/GenBank/DDBJ whole genome shotgun (WGS) entry which is preliminary data.</text>
</comment>
<dbReference type="PROSITE" id="PS01225">
    <property type="entry name" value="CTCK_2"/>
    <property type="match status" value="1"/>
</dbReference>
<evidence type="ECO:0000259" key="10">
    <source>
        <dbReference type="PROSITE" id="PS51323"/>
    </source>
</evidence>
<dbReference type="InterPro" id="IPR036383">
    <property type="entry name" value="TSP1_rpt_sf"/>
</dbReference>
<dbReference type="GO" id="GO:0008201">
    <property type="term" value="F:heparin binding"/>
    <property type="evidence" value="ECO:0007669"/>
    <property type="project" value="TreeGrafter"/>
</dbReference>
<dbReference type="Gene3D" id="2.20.100.10">
    <property type="entry name" value="Thrombospondin type-1 (TSP1) repeat"/>
    <property type="match status" value="1"/>
</dbReference>
<feature type="domain" description="VWFC" evidence="9">
    <location>
        <begin position="105"/>
        <end position="171"/>
    </location>
</feature>
<dbReference type="InterPro" id="IPR006207">
    <property type="entry name" value="Cys_knot_C"/>
</dbReference>
<dbReference type="PROSITE" id="PS50092">
    <property type="entry name" value="TSP1"/>
    <property type="match status" value="1"/>
</dbReference>
<comment type="subcellular location">
    <subcellularLocation>
        <location evidence="1">Secreted</location>
    </subcellularLocation>
</comment>
<dbReference type="SMART" id="SM00209">
    <property type="entry name" value="TSP1"/>
    <property type="match status" value="1"/>
</dbReference>
<evidence type="ECO:0000256" key="5">
    <source>
        <dbReference type="ARBA" id="ARBA00023157"/>
    </source>
</evidence>
<evidence type="ECO:0000256" key="1">
    <source>
        <dbReference type="ARBA" id="ARBA00004613"/>
    </source>
</evidence>
<sequence length="383" mass="41661">MFICDGAEAFTCPIARSDTCLDLPLQFQVEGGCPEQCSCPPSLPSCPTGVSWATDACGCCRVCARQFNQDCGPSEPCDHIKGLRCQMGAGGDPERGLCRAEAQGRPCEFDGRLYQHGEDFRPSCHHQCSCMDGVVGCMPLCPHRVPLPDWRCIRLRLARPPGSCCDEWVCDDDNHIAEDSGEPQPGSPPVPQPHPDPASNELVLIPSALDISAGTLFDEGMTLPVSHAQLMSKCFPQTTDWSPCSATCGMGVSSRVTNSNAACRLNSETRLCQVRPCNLDLGYSLKGGRCEHTVRPRKPVRITFAGCSTARRYRPRACGSCGDGHCCVPSLTRTVRLRFRCRSRRGFARDVMWVERCSCDTSCPVSSLPASPSLPSDIHTYSH</sequence>
<dbReference type="InterPro" id="IPR001007">
    <property type="entry name" value="VWF_dom"/>
</dbReference>